<accession>A0A6I2U7U9</accession>
<comment type="caution">
    <text evidence="1">The sequence shown here is derived from an EMBL/GenBank/DDBJ whole genome shotgun (WGS) entry which is preliminary data.</text>
</comment>
<protein>
    <submittedName>
        <fullName evidence="1">Uncharacterized protein</fullName>
    </submittedName>
</protein>
<dbReference type="Proteomes" id="UP000431913">
    <property type="component" value="Unassembled WGS sequence"/>
</dbReference>
<reference evidence="1 2" key="1">
    <citation type="submission" date="2019-08" db="EMBL/GenBank/DDBJ databases">
        <title>In-depth cultivation of the pig gut microbiome towards novel bacterial diversity and tailored functional studies.</title>
        <authorList>
            <person name="Wylensek D."/>
            <person name="Hitch T.C.A."/>
            <person name="Clavel T."/>
        </authorList>
    </citation>
    <scope>NUCLEOTIDE SEQUENCE [LARGE SCALE GENOMIC DNA]</scope>
    <source>
        <strain evidence="1 2">WCA3-601-WT-6J</strain>
    </source>
</reference>
<dbReference type="EMBL" id="VUNJ01000007">
    <property type="protein sequence ID" value="MST91979.1"/>
    <property type="molecule type" value="Genomic_DNA"/>
</dbReference>
<sequence>MQTYVLKAGAITVRGNLIYTPAHKPHDGGKHFAAMAENHKVDGCAIKYMGGYEINDLAKSVYTEREISWLKKEQSFWAICTRFSNGLEFFKRKTKYSQKSNHSTILRIEVIV</sequence>
<dbReference type="RefSeq" id="WP_154522575.1">
    <property type="nucleotide sequence ID" value="NZ_JBKTEL010000118.1"/>
</dbReference>
<gene>
    <name evidence="1" type="ORF">FYJ76_08515</name>
</gene>
<evidence type="ECO:0000313" key="1">
    <source>
        <dbReference type="EMBL" id="MST91979.1"/>
    </source>
</evidence>
<organism evidence="1 2">
    <name type="scientific">Ruthenibacterium lactatiformans</name>
    <dbReference type="NCBI Taxonomy" id="1550024"/>
    <lineage>
        <taxon>Bacteria</taxon>
        <taxon>Bacillati</taxon>
        <taxon>Bacillota</taxon>
        <taxon>Clostridia</taxon>
        <taxon>Eubacteriales</taxon>
        <taxon>Oscillospiraceae</taxon>
        <taxon>Ruthenibacterium</taxon>
    </lineage>
</organism>
<name>A0A6I2U7U9_9FIRM</name>
<proteinExistence type="predicted"/>
<dbReference type="AlphaFoldDB" id="A0A6I2U7U9"/>
<evidence type="ECO:0000313" key="2">
    <source>
        <dbReference type="Proteomes" id="UP000431913"/>
    </source>
</evidence>